<dbReference type="Gene3D" id="2.60.200.40">
    <property type="match status" value="1"/>
</dbReference>
<dbReference type="PROSITE" id="PS50146">
    <property type="entry name" value="DAGK"/>
    <property type="match status" value="1"/>
</dbReference>
<dbReference type="Pfam" id="PF19279">
    <property type="entry name" value="YegS_C"/>
    <property type="match status" value="1"/>
</dbReference>
<dbReference type="GO" id="GO:0008929">
    <property type="term" value="F:methylglyoxal synthase activity"/>
    <property type="evidence" value="ECO:0007669"/>
    <property type="project" value="InterPro"/>
</dbReference>
<dbReference type="PANTHER" id="PTHR30492:SF0">
    <property type="entry name" value="METHYLGLYOXAL SYNTHASE"/>
    <property type="match status" value="1"/>
</dbReference>
<dbReference type="NCBIfam" id="NF002033">
    <property type="entry name" value="PRK00861.1"/>
    <property type="match status" value="1"/>
</dbReference>
<keyword evidence="3" id="KW-1185">Reference proteome</keyword>
<dbReference type="PANTHER" id="PTHR30492">
    <property type="entry name" value="METHYLGLYOXAL SYNTHASE"/>
    <property type="match status" value="1"/>
</dbReference>
<dbReference type="InterPro" id="IPR005218">
    <property type="entry name" value="Diacylglycerol/lipid_kinase"/>
</dbReference>
<dbReference type="GO" id="GO:0005829">
    <property type="term" value="C:cytosol"/>
    <property type="evidence" value="ECO:0007669"/>
    <property type="project" value="TreeGrafter"/>
</dbReference>
<feature type="domain" description="DAGKc" evidence="1">
    <location>
        <begin position="1"/>
        <end position="128"/>
    </location>
</feature>
<evidence type="ECO:0000313" key="2">
    <source>
        <dbReference type="EMBL" id="BAY53806.1"/>
    </source>
</evidence>
<organism evidence="2 3">
    <name type="scientific">Leptolyngbya boryana NIES-2135</name>
    <dbReference type="NCBI Taxonomy" id="1973484"/>
    <lineage>
        <taxon>Bacteria</taxon>
        <taxon>Bacillati</taxon>
        <taxon>Cyanobacteriota</taxon>
        <taxon>Cyanophyceae</taxon>
        <taxon>Leptolyngbyales</taxon>
        <taxon>Leptolyngbyaceae</taxon>
        <taxon>Leptolyngbya group</taxon>
        <taxon>Leptolyngbya</taxon>
    </lineage>
</organism>
<dbReference type="NCBIfam" id="TIGR00147">
    <property type="entry name" value="YegS/Rv2252/BmrU family lipid kinase"/>
    <property type="match status" value="1"/>
</dbReference>
<sequence length="321" mass="33821">MQTAHLIFNPVAGQGNAEQELALIQELLSKKFDFKTHLTTPEIGADDLAKQAVQQGVDALFVSGGDGTVSTAATAVIRTGIPLGVIARGTANAFANALGIPTGIEAACEVILKQQTKTVDVAFCNHLPMVLLAGIGFEAETVQLASREAKNRFGILAYILAGLRKLQTLEQFEAEVETDDRVISFTASALTIANAAPATSVLAQGPAGLIVDDGLLDLTIVAPANRTSAIAATYHLLQSALSGNPAERDDVGYVRSKRFKVTTHPPQKVVVDGEMVGTTPIEVECVPAGLTVFMQDPEAEIPTEKLEGLPDLVIEPKDSEN</sequence>
<name>A0A1Z4JAM2_LEPBY</name>
<evidence type="ECO:0000259" key="1">
    <source>
        <dbReference type="PROSITE" id="PS50146"/>
    </source>
</evidence>
<dbReference type="InterPro" id="IPR045540">
    <property type="entry name" value="YegS/DAGK_C"/>
</dbReference>
<reference evidence="2 3" key="1">
    <citation type="submission" date="2017-06" db="EMBL/GenBank/DDBJ databases">
        <title>Genome sequencing of cyanobaciteial culture collection at National Institute for Environmental Studies (NIES).</title>
        <authorList>
            <person name="Hirose Y."/>
            <person name="Shimura Y."/>
            <person name="Fujisawa T."/>
            <person name="Nakamura Y."/>
            <person name="Kawachi M."/>
        </authorList>
    </citation>
    <scope>NUCLEOTIDE SEQUENCE [LARGE SCALE GENOMIC DNA]</scope>
    <source>
        <strain evidence="2 3">NIES-2135</strain>
    </source>
</reference>
<evidence type="ECO:0000313" key="3">
    <source>
        <dbReference type="Proteomes" id="UP000217895"/>
    </source>
</evidence>
<dbReference type="InterPro" id="IPR004363">
    <property type="entry name" value="Methylgl_synth"/>
</dbReference>
<protein>
    <submittedName>
        <fullName evidence="2">Methylglyoxal synthase</fullName>
    </submittedName>
</protein>
<dbReference type="AlphaFoldDB" id="A0A1Z4JAM2"/>
<dbReference type="SUPFAM" id="SSF111331">
    <property type="entry name" value="NAD kinase/diacylglycerol kinase-like"/>
    <property type="match status" value="1"/>
</dbReference>
<proteinExistence type="predicted"/>
<gene>
    <name evidence="2" type="ORF">NIES2135_06180</name>
</gene>
<dbReference type="SMART" id="SM00046">
    <property type="entry name" value="DAGKc"/>
    <property type="match status" value="1"/>
</dbReference>
<dbReference type="InterPro" id="IPR016064">
    <property type="entry name" value="NAD/diacylglycerol_kinase_sf"/>
</dbReference>
<dbReference type="InterPro" id="IPR001206">
    <property type="entry name" value="Diacylglycerol_kinase_cat_dom"/>
</dbReference>
<dbReference type="GO" id="GO:0016301">
    <property type="term" value="F:kinase activity"/>
    <property type="evidence" value="ECO:0007669"/>
    <property type="project" value="InterPro"/>
</dbReference>
<dbReference type="GO" id="GO:0008654">
    <property type="term" value="P:phospholipid biosynthetic process"/>
    <property type="evidence" value="ECO:0007669"/>
    <property type="project" value="InterPro"/>
</dbReference>
<dbReference type="EMBL" id="AP018203">
    <property type="protein sequence ID" value="BAY53806.1"/>
    <property type="molecule type" value="Genomic_DNA"/>
</dbReference>
<dbReference type="Gene3D" id="3.40.50.10330">
    <property type="entry name" value="Probable inorganic polyphosphate/atp-NAD kinase, domain 1"/>
    <property type="match status" value="1"/>
</dbReference>
<dbReference type="GO" id="GO:0019242">
    <property type="term" value="P:methylglyoxal biosynthetic process"/>
    <property type="evidence" value="ECO:0007669"/>
    <property type="project" value="InterPro"/>
</dbReference>
<dbReference type="GO" id="GO:0005524">
    <property type="term" value="F:ATP binding"/>
    <property type="evidence" value="ECO:0007669"/>
    <property type="project" value="InterPro"/>
</dbReference>
<dbReference type="Proteomes" id="UP000217895">
    <property type="component" value="Chromosome"/>
</dbReference>
<dbReference type="Pfam" id="PF00781">
    <property type="entry name" value="DAGK_cat"/>
    <property type="match status" value="1"/>
</dbReference>
<dbReference type="InterPro" id="IPR017438">
    <property type="entry name" value="ATP-NAD_kinase_N"/>
</dbReference>
<accession>A0A1Z4JAM2</accession>